<organism evidence="1 2">
    <name type="scientific">Burkholderia mayonis</name>
    <dbReference type="NCBI Taxonomy" id="1385591"/>
    <lineage>
        <taxon>Bacteria</taxon>
        <taxon>Pseudomonadati</taxon>
        <taxon>Pseudomonadota</taxon>
        <taxon>Betaproteobacteria</taxon>
        <taxon>Burkholderiales</taxon>
        <taxon>Burkholderiaceae</taxon>
        <taxon>Burkholderia</taxon>
        <taxon>pseudomallei group</taxon>
    </lineage>
</organism>
<dbReference type="KEGG" id="buu:WS70_14770"/>
<dbReference type="AlphaFoldDB" id="A0A1B4FGT8"/>
<dbReference type="EMBL" id="CP013386">
    <property type="protein sequence ID" value="AOJ02931.1"/>
    <property type="molecule type" value="Genomic_DNA"/>
</dbReference>
<evidence type="ECO:0000313" key="2">
    <source>
        <dbReference type="Proteomes" id="UP000062519"/>
    </source>
</evidence>
<sequence>MIAARRPGRNRPAAANAAFRIVCTTIGDERFKSQKIAEQEQANESTRRPATDRRFFYRKSAGLSKRARRIAIIERQMRDAPR</sequence>
<accession>A0A1B4FGT8</accession>
<keyword evidence="2" id="KW-1185">Reference proteome</keyword>
<name>A0A1B4FGT8_9BURK</name>
<reference evidence="1 2" key="1">
    <citation type="submission" date="2015-12" db="EMBL/GenBank/DDBJ databases">
        <title>Diversity of Burkholderia near neighbor genomes.</title>
        <authorList>
            <person name="Sahl J."/>
            <person name="Wagner D."/>
            <person name="Keim P."/>
        </authorList>
    </citation>
    <scope>NUCLEOTIDE SEQUENCE [LARGE SCALE GENOMIC DNA]</scope>
    <source>
        <strain evidence="1 2">BDU6</strain>
    </source>
</reference>
<gene>
    <name evidence="1" type="ORF">WS70_14770</name>
</gene>
<proteinExistence type="predicted"/>
<evidence type="ECO:0000313" key="1">
    <source>
        <dbReference type="EMBL" id="AOJ02931.1"/>
    </source>
</evidence>
<dbReference type="Proteomes" id="UP000062519">
    <property type="component" value="Chromosome 1"/>
</dbReference>
<protein>
    <submittedName>
        <fullName evidence="1">Uncharacterized protein</fullName>
    </submittedName>
</protein>